<proteinExistence type="predicted"/>
<dbReference type="InterPro" id="IPR000073">
    <property type="entry name" value="AB_hydrolase_1"/>
</dbReference>
<dbReference type="EMBL" id="JBFAUK010000002">
    <property type="protein sequence ID" value="MEV5505536.1"/>
    <property type="molecule type" value="Genomic_DNA"/>
</dbReference>
<dbReference type="PANTHER" id="PTHR43194:SF5">
    <property type="entry name" value="PIMELOYL-[ACYL-CARRIER PROTEIN] METHYL ESTER ESTERASE"/>
    <property type="match status" value="1"/>
</dbReference>
<reference evidence="2 3" key="1">
    <citation type="submission" date="2024-06" db="EMBL/GenBank/DDBJ databases">
        <title>The Natural Products Discovery Center: Release of the First 8490 Sequenced Strains for Exploring Actinobacteria Biosynthetic Diversity.</title>
        <authorList>
            <person name="Kalkreuter E."/>
            <person name="Kautsar S.A."/>
            <person name="Yang D."/>
            <person name="Bader C.D."/>
            <person name="Teijaro C.N."/>
            <person name="Fluegel L."/>
            <person name="Davis C.M."/>
            <person name="Simpson J.R."/>
            <person name="Lauterbach L."/>
            <person name="Steele A.D."/>
            <person name="Gui C."/>
            <person name="Meng S."/>
            <person name="Li G."/>
            <person name="Viehrig K."/>
            <person name="Ye F."/>
            <person name="Su P."/>
            <person name="Kiefer A.F."/>
            <person name="Nichols A."/>
            <person name="Cepeda A.J."/>
            <person name="Yan W."/>
            <person name="Fan B."/>
            <person name="Jiang Y."/>
            <person name="Adhikari A."/>
            <person name="Zheng C.-J."/>
            <person name="Schuster L."/>
            <person name="Cowan T.M."/>
            <person name="Smanski M.J."/>
            <person name="Chevrette M.G."/>
            <person name="De Carvalho L.P.S."/>
            <person name="Shen B."/>
        </authorList>
    </citation>
    <scope>NUCLEOTIDE SEQUENCE [LARGE SCALE GENOMIC DNA]</scope>
    <source>
        <strain evidence="2 3">NPDC052347</strain>
    </source>
</reference>
<name>A0ABV3JRM3_STRON</name>
<dbReference type="PANTHER" id="PTHR43194">
    <property type="entry name" value="HYDROLASE ALPHA/BETA FOLD FAMILY"/>
    <property type="match status" value="1"/>
</dbReference>
<dbReference type="PRINTS" id="PR00111">
    <property type="entry name" value="ABHYDROLASE"/>
</dbReference>
<evidence type="ECO:0000259" key="1">
    <source>
        <dbReference type="Pfam" id="PF00561"/>
    </source>
</evidence>
<dbReference type="RefSeq" id="WP_109280540.1">
    <property type="nucleotide sequence ID" value="NZ_JBFAUK010000002.1"/>
</dbReference>
<dbReference type="Gene3D" id="3.40.50.1820">
    <property type="entry name" value="alpha/beta hydrolase"/>
    <property type="match status" value="1"/>
</dbReference>
<accession>A0ABV3JRM3</accession>
<keyword evidence="3" id="KW-1185">Reference proteome</keyword>
<dbReference type="InterPro" id="IPR050228">
    <property type="entry name" value="Carboxylesterase_BioH"/>
</dbReference>
<sequence>MYQAEFGPEGACVRWTETAGEGPARVYVHGLGSSSPVYYAHIAARPELAGRRSLFVDLPGHGISDRPADFGYSLEEHADALAAALDAAGVRGAELIGHSMGGAVAIVLAHRRPELVGGLLLAEASLDPRPPATAGSSGIAAYGEEEFLRDGCRRTLERVGPVWRATMRLADPVALHRSSVHLVRGTRPTMRRMLLDARIPRRYLQGELSGELRGREELVTAGVEVETVPGAGHNLMFDNPDAFVAAVRRGPVRAAAVPVG</sequence>
<feature type="domain" description="AB hydrolase-1" evidence="1">
    <location>
        <begin position="26"/>
        <end position="128"/>
    </location>
</feature>
<dbReference type="InterPro" id="IPR029058">
    <property type="entry name" value="AB_hydrolase_fold"/>
</dbReference>
<dbReference type="SUPFAM" id="SSF53474">
    <property type="entry name" value="alpha/beta-Hydrolases"/>
    <property type="match status" value="1"/>
</dbReference>
<dbReference type="Proteomes" id="UP001552594">
    <property type="component" value="Unassembled WGS sequence"/>
</dbReference>
<gene>
    <name evidence="2" type="ORF">AB0L16_03540</name>
</gene>
<dbReference type="Pfam" id="PF00561">
    <property type="entry name" value="Abhydrolase_1"/>
    <property type="match status" value="1"/>
</dbReference>
<dbReference type="GO" id="GO:0016787">
    <property type="term" value="F:hydrolase activity"/>
    <property type="evidence" value="ECO:0007669"/>
    <property type="project" value="UniProtKB-KW"/>
</dbReference>
<keyword evidence="2" id="KW-0378">Hydrolase</keyword>
<organism evidence="2 3">
    <name type="scientific">Streptomyces orinoci</name>
    <name type="common">Streptoverticillium orinoci</name>
    <dbReference type="NCBI Taxonomy" id="67339"/>
    <lineage>
        <taxon>Bacteria</taxon>
        <taxon>Bacillati</taxon>
        <taxon>Actinomycetota</taxon>
        <taxon>Actinomycetes</taxon>
        <taxon>Kitasatosporales</taxon>
        <taxon>Streptomycetaceae</taxon>
        <taxon>Streptomyces</taxon>
    </lineage>
</organism>
<protein>
    <submittedName>
        <fullName evidence="2">Alpha/beta hydrolase</fullName>
    </submittedName>
</protein>
<comment type="caution">
    <text evidence="2">The sequence shown here is derived from an EMBL/GenBank/DDBJ whole genome shotgun (WGS) entry which is preliminary data.</text>
</comment>
<evidence type="ECO:0000313" key="3">
    <source>
        <dbReference type="Proteomes" id="UP001552594"/>
    </source>
</evidence>
<evidence type="ECO:0000313" key="2">
    <source>
        <dbReference type="EMBL" id="MEV5505536.1"/>
    </source>
</evidence>